<evidence type="ECO:0000256" key="1">
    <source>
        <dbReference type="SAM" id="MobiDB-lite"/>
    </source>
</evidence>
<feature type="compositionally biased region" description="Polar residues" evidence="1">
    <location>
        <begin position="59"/>
        <end position="75"/>
    </location>
</feature>
<name>A0A517Q0G2_9PLAN</name>
<protein>
    <submittedName>
        <fullName evidence="2">Uncharacterized protein</fullName>
    </submittedName>
</protein>
<dbReference type="Proteomes" id="UP000315647">
    <property type="component" value="Chromosome"/>
</dbReference>
<evidence type="ECO:0000313" key="3">
    <source>
        <dbReference type="Proteomes" id="UP000315647"/>
    </source>
</evidence>
<gene>
    <name evidence="2" type="ORF">Enr10x_04040</name>
</gene>
<dbReference type="EMBL" id="CP037421">
    <property type="protein sequence ID" value="QDT25110.1"/>
    <property type="molecule type" value="Genomic_DNA"/>
</dbReference>
<evidence type="ECO:0000313" key="2">
    <source>
        <dbReference type="EMBL" id="QDT25110.1"/>
    </source>
</evidence>
<feature type="region of interest" description="Disordered" evidence="1">
    <location>
        <begin position="46"/>
        <end position="75"/>
    </location>
</feature>
<proteinExistence type="predicted"/>
<organism evidence="2 3">
    <name type="scientific">Gimesia panareensis</name>
    <dbReference type="NCBI Taxonomy" id="2527978"/>
    <lineage>
        <taxon>Bacteria</taxon>
        <taxon>Pseudomonadati</taxon>
        <taxon>Planctomycetota</taxon>
        <taxon>Planctomycetia</taxon>
        <taxon>Planctomycetales</taxon>
        <taxon>Planctomycetaceae</taxon>
        <taxon>Gimesia</taxon>
    </lineage>
</organism>
<keyword evidence="3" id="KW-1185">Reference proteome</keyword>
<sequence length="192" mass="20535">MGNVRKPEILNPAPTMVLVYGYRHAAFVFIWTGTSGTSPNIEIINDNAPLDPDAPNVPGDSSGQINTGGTSISGVGSAKRNLQISCSGLIHDDDSWDLFGGDEEESFNWSGCIKFQTIGDTGAFNQSQIVDGEVRLNVKLYAKVNSSGIITVSGSLELWEGPSWNLGDSVSVPPVDIMTGENKTIYQPAFPR</sequence>
<dbReference type="AlphaFoldDB" id="A0A517Q0G2"/>
<reference evidence="2 3" key="1">
    <citation type="submission" date="2019-03" db="EMBL/GenBank/DDBJ databases">
        <title>Deep-cultivation of Planctomycetes and their phenomic and genomic characterization uncovers novel biology.</title>
        <authorList>
            <person name="Wiegand S."/>
            <person name="Jogler M."/>
            <person name="Boedeker C."/>
            <person name="Pinto D."/>
            <person name="Vollmers J."/>
            <person name="Rivas-Marin E."/>
            <person name="Kohn T."/>
            <person name="Peeters S.H."/>
            <person name="Heuer A."/>
            <person name="Rast P."/>
            <person name="Oberbeckmann S."/>
            <person name="Bunk B."/>
            <person name="Jeske O."/>
            <person name="Meyerdierks A."/>
            <person name="Storesund J.E."/>
            <person name="Kallscheuer N."/>
            <person name="Luecker S."/>
            <person name="Lage O.M."/>
            <person name="Pohl T."/>
            <person name="Merkel B.J."/>
            <person name="Hornburger P."/>
            <person name="Mueller R.-W."/>
            <person name="Bruemmer F."/>
            <person name="Labrenz M."/>
            <person name="Spormann A.M."/>
            <person name="Op den Camp H."/>
            <person name="Overmann J."/>
            <person name="Amann R."/>
            <person name="Jetten M.S.M."/>
            <person name="Mascher T."/>
            <person name="Medema M.H."/>
            <person name="Devos D.P."/>
            <person name="Kaster A.-K."/>
            <person name="Ovreas L."/>
            <person name="Rohde M."/>
            <person name="Galperin M.Y."/>
            <person name="Jogler C."/>
        </authorList>
    </citation>
    <scope>NUCLEOTIDE SEQUENCE [LARGE SCALE GENOMIC DNA]</scope>
    <source>
        <strain evidence="2 3">Enr10</strain>
    </source>
</reference>
<accession>A0A517Q0G2</accession>